<feature type="region of interest" description="Disordered" evidence="1">
    <location>
        <begin position="249"/>
        <end position="283"/>
    </location>
</feature>
<name>A0A0S3TD83_PHAAN</name>
<dbReference type="Proteomes" id="UP000291084">
    <property type="component" value="Chromosome 11"/>
</dbReference>
<dbReference type="OrthoDB" id="1430781at2759"/>
<protein>
    <submittedName>
        <fullName evidence="2">Uncharacterized protein</fullName>
    </submittedName>
</protein>
<dbReference type="AlphaFoldDB" id="A0A0S3TD83"/>
<evidence type="ECO:0000313" key="3">
    <source>
        <dbReference type="Proteomes" id="UP000291084"/>
    </source>
</evidence>
<sequence length="312" mass="34618">MGNSIRRVGLLSTVRAGEDEPFHYKLGRKISIDLSERKFTVDSSGGWTEQWTMSYSVDVSTSTLTLTRSGKGEGAKGLRIKLSGVIPAETGNFVEHGLDMVVQTVTESDATVRRTSYNVNCPTAAVDRSEQFHEEGRVTETKFYFFGSGDAGSLTVLEMKKKKIGERRCYAVTLAHYFASINDFSRNKTDVGLSIVVKIRVSKGNLEVTVQGPEQHPAFGLRYLFDEVMRTKIWKPTLCPHCATIQKQPSTKISQSDSDDSKSVPVARRHGGSQENLRVVDNGGKFNGNGNDVRFFGSRCWKTLFLSLIQVD</sequence>
<organism evidence="2 3">
    <name type="scientific">Vigna angularis var. angularis</name>
    <dbReference type="NCBI Taxonomy" id="157739"/>
    <lineage>
        <taxon>Eukaryota</taxon>
        <taxon>Viridiplantae</taxon>
        <taxon>Streptophyta</taxon>
        <taxon>Embryophyta</taxon>
        <taxon>Tracheophyta</taxon>
        <taxon>Spermatophyta</taxon>
        <taxon>Magnoliopsida</taxon>
        <taxon>eudicotyledons</taxon>
        <taxon>Gunneridae</taxon>
        <taxon>Pentapetalae</taxon>
        <taxon>rosids</taxon>
        <taxon>fabids</taxon>
        <taxon>Fabales</taxon>
        <taxon>Fabaceae</taxon>
        <taxon>Papilionoideae</taxon>
        <taxon>50 kb inversion clade</taxon>
        <taxon>NPAAA clade</taxon>
        <taxon>indigoferoid/millettioid clade</taxon>
        <taxon>Phaseoleae</taxon>
        <taxon>Vigna</taxon>
    </lineage>
</organism>
<keyword evidence="3" id="KW-1185">Reference proteome</keyword>
<accession>A0A0S3TD83</accession>
<reference evidence="2 3" key="1">
    <citation type="journal article" date="2015" name="Sci. Rep.">
        <title>The power of single molecule real-time sequencing technology in the de novo assembly of a eukaryotic genome.</title>
        <authorList>
            <person name="Sakai H."/>
            <person name="Naito K."/>
            <person name="Ogiso-Tanaka E."/>
            <person name="Takahashi Y."/>
            <person name="Iseki K."/>
            <person name="Muto C."/>
            <person name="Satou K."/>
            <person name="Teruya K."/>
            <person name="Shiroma A."/>
            <person name="Shimoji M."/>
            <person name="Hirano T."/>
            <person name="Itoh T."/>
            <person name="Kaga A."/>
            <person name="Tomooka N."/>
        </authorList>
    </citation>
    <scope>NUCLEOTIDE SEQUENCE [LARGE SCALE GENOMIC DNA]</scope>
    <source>
        <strain evidence="3">cv. Shumari</strain>
    </source>
</reference>
<dbReference type="EMBL" id="AP015044">
    <property type="protein sequence ID" value="BAU02896.1"/>
    <property type="molecule type" value="Genomic_DNA"/>
</dbReference>
<gene>
    <name evidence="2" type="primary">Vigan.11G249200</name>
    <name evidence="2" type="ORF">VIGAN_11249200</name>
</gene>
<evidence type="ECO:0000256" key="1">
    <source>
        <dbReference type="SAM" id="MobiDB-lite"/>
    </source>
</evidence>
<evidence type="ECO:0000313" key="2">
    <source>
        <dbReference type="EMBL" id="BAU02896.1"/>
    </source>
</evidence>
<proteinExistence type="predicted"/>